<evidence type="ECO:0000313" key="3">
    <source>
        <dbReference type="EMBL" id="MFB5680051.1"/>
    </source>
</evidence>
<reference evidence="3 4" key="1">
    <citation type="submission" date="2024-09" db="EMBL/GenBank/DDBJ databases">
        <authorList>
            <person name="Ruan L."/>
        </authorList>
    </citation>
    <scope>NUCLEOTIDE SEQUENCE [LARGE SCALE GENOMIC DNA]</scope>
    <source>
        <strain evidence="3 4">D33</strain>
    </source>
</reference>
<dbReference type="Gene3D" id="2.60.120.10">
    <property type="entry name" value="Jelly Rolls"/>
    <property type="match status" value="1"/>
</dbReference>
<evidence type="ECO:0000256" key="1">
    <source>
        <dbReference type="ARBA" id="ARBA00023125"/>
    </source>
</evidence>
<evidence type="ECO:0000313" key="4">
    <source>
        <dbReference type="Proteomes" id="UP001580407"/>
    </source>
</evidence>
<dbReference type="PANTHER" id="PTHR46797:SF2">
    <property type="entry name" value="TRANSCRIPTIONAL REGULATOR"/>
    <property type="match status" value="1"/>
</dbReference>
<evidence type="ECO:0000259" key="2">
    <source>
        <dbReference type="PROSITE" id="PS50943"/>
    </source>
</evidence>
<dbReference type="PANTHER" id="PTHR46797">
    <property type="entry name" value="HTH-TYPE TRANSCRIPTIONAL REGULATOR"/>
    <property type="match status" value="1"/>
</dbReference>
<dbReference type="InterPro" id="IPR013096">
    <property type="entry name" value="Cupin_2"/>
</dbReference>
<dbReference type="Pfam" id="PF07883">
    <property type="entry name" value="Cupin_2"/>
    <property type="match status" value="1"/>
</dbReference>
<dbReference type="InterPro" id="IPR010982">
    <property type="entry name" value="Lambda_DNA-bd_dom_sf"/>
</dbReference>
<proteinExistence type="predicted"/>
<keyword evidence="1" id="KW-0238">DNA-binding</keyword>
<name>A0ABV5B614_9BACL</name>
<feature type="domain" description="HTH cro/C1-type" evidence="2">
    <location>
        <begin position="7"/>
        <end position="61"/>
    </location>
</feature>
<protein>
    <submittedName>
        <fullName evidence="3">Helix-turn-helix domain-containing protein</fullName>
    </submittedName>
</protein>
<keyword evidence="4" id="KW-1185">Reference proteome</keyword>
<dbReference type="EMBL" id="JBHILM010000003">
    <property type="protein sequence ID" value="MFB5680051.1"/>
    <property type="molecule type" value="Genomic_DNA"/>
</dbReference>
<dbReference type="Gene3D" id="1.10.260.40">
    <property type="entry name" value="lambda repressor-like DNA-binding domains"/>
    <property type="match status" value="1"/>
</dbReference>
<comment type="caution">
    <text evidence="3">The sequence shown here is derived from an EMBL/GenBank/DDBJ whole genome shotgun (WGS) entry which is preliminary data.</text>
</comment>
<dbReference type="PROSITE" id="PS50943">
    <property type="entry name" value="HTH_CROC1"/>
    <property type="match status" value="1"/>
</dbReference>
<dbReference type="RefSeq" id="WP_375523877.1">
    <property type="nucleotide sequence ID" value="NZ_JBHILM010000003.1"/>
</dbReference>
<dbReference type="Proteomes" id="UP001580407">
    <property type="component" value="Unassembled WGS sequence"/>
</dbReference>
<dbReference type="CDD" id="cd02209">
    <property type="entry name" value="cupin_XRE_C"/>
    <property type="match status" value="1"/>
</dbReference>
<dbReference type="SUPFAM" id="SSF51182">
    <property type="entry name" value="RmlC-like cupins"/>
    <property type="match status" value="1"/>
</dbReference>
<gene>
    <name evidence="3" type="ORF">ACE3NQ_03830</name>
</gene>
<dbReference type="InterPro" id="IPR011051">
    <property type="entry name" value="RmlC_Cupin_sf"/>
</dbReference>
<dbReference type="SMART" id="SM00530">
    <property type="entry name" value="HTH_XRE"/>
    <property type="match status" value="1"/>
</dbReference>
<sequence length="177" mass="19927">MEIGVNIRAARRQKNMSIQQLCEKTGLSQGFMSQVENDKTSPSLSTLNSIAEALEVPLAFLLLQKNERMRITRKDERRKTIYGKNNFHVEHLNDQGSVKMMLVEMPPGAATEEAHSHPGDEIHYVMQGTLRIRQGQDSAVVYAGDTFSWKACFPHYAENIGDETAIVLISIHRESAQ</sequence>
<organism evidence="3 4">
    <name type="scientific">Paenibacillus terreus</name>
    <dbReference type="NCBI Taxonomy" id="1387834"/>
    <lineage>
        <taxon>Bacteria</taxon>
        <taxon>Bacillati</taxon>
        <taxon>Bacillota</taxon>
        <taxon>Bacilli</taxon>
        <taxon>Bacillales</taxon>
        <taxon>Paenibacillaceae</taxon>
        <taxon>Paenibacillus</taxon>
    </lineage>
</organism>
<dbReference type="Pfam" id="PF01381">
    <property type="entry name" value="HTH_3"/>
    <property type="match status" value="1"/>
</dbReference>
<dbReference type="SUPFAM" id="SSF47413">
    <property type="entry name" value="lambda repressor-like DNA-binding domains"/>
    <property type="match status" value="1"/>
</dbReference>
<dbReference type="CDD" id="cd00093">
    <property type="entry name" value="HTH_XRE"/>
    <property type="match status" value="1"/>
</dbReference>
<accession>A0ABV5B614</accession>
<dbReference type="InterPro" id="IPR014710">
    <property type="entry name" value="RmlC-like_jellyroll"/>
</dbReference>
<dbReference type="InterPro" id="IPR001387">
    <property type="entry name" value="Cro/C1-type_HTH"/>
</dbReference>
<dbReference type="InterPro" id="IPR050807">
    <property type="entry name" value="TransReg_Diox_bact_type"/>
</dbReference>